<evidence type="ECO:0000256" key="6">
    <source>
        <dbReference type="SAM" id="Phobius"/>
    </source>
</evidence>
<proteinExistence type="predicted"/>
<evidence type="ECO:0000313" key="8">
    <source>
        <dbReference type="Proteomes" id="UP001060164"/>
    </source>
</evidence>
<feature type="repeat" description="TPR" evidence="3">
    <location>
        <begin position="411"/>
        <end position="444"/>
    </location>
</feature>
<dbReference type="SMART" id="SM00028">
    <property type="entry name" value="TPR"/>
    <property type="match status" value="4"/>
</dbReference>
<feature type="compositionally biased region" description="Polar residues" evidence="5">
    <location>
        <begin position="517"/>
        <end position="526"/>
    </location>
</feature>
<dbReference type="PANTHER" id="PTHR45586">
    <property type="entry name" value="TPR REPEAT-CONTAINING PROTEIN PA4667"/>
    <property type="match status" value="1"/>
</dbReference>
<keyword evidence="6" id="KW-0472">Membrane</keyword>
<dbReference type="PANTHER" id="PTHR45586:SF1">
    <property type="entry name" value="LIPOPOLYSACCHARIDE ASSEMBLY PROTEIN B"/>
    <property type="match status" value="1"/>
</dbReference>
<dbReference type="SUPFAM" id="SSF48452">
    <property type="entry name" value="TPR-like"/>
    <property type="match status" value="1"/>
</dbReference>
<dbReference type="Pfam" id="PF13181">
    <property type="entry name" value="TPR_8"/>
    <property type="match status" value="1"/>
</dbReference>
<keyword evidence="6" id="KW-1133">Transmembrane helix</keyword>
<feature type="region of interest" description="Disordered" evidence="5">
    <location>
        <begin position="464"/>
        <end position="526"/>
    </location>
</feature>
<accession>A0ABY5VJD0</accession>
<dbReference type="PROSITE" id="PS50005">
    <property type="entry name" value="TPR"/>
    <property type="match status" value="2"/>
</dbReference>
<keyword evidence="1" id="KW-0677">Repeat</keyword>
<reference evidence="7" key="1">
    <citation type="journal article" date="2022" name="Cell">
        <title>Design, construction, and in vivo augmentation of a complex gut microbiome.</title>
        <authorList>
            <person name="Cheng A.G."/>
            <person name="Ho P.Y."/>
            <person name="Aranda-Diaz A."/>
            <person name="Jain S."/>
            <person name="Yu F.B."/>
            <person name="Meng X."/>
            <person name="Wang M."/>
            <person name="Iakiviak M."/>
            <person name="Nagashima K."/>
            <person name="Zhao A."/>
            <person name="Murugkar P."/>
            <person name="Patil A."/>
            <person name="Atabakhsh K."/>
            <person name="Weakley A."/>
            <person name="Yan J."/>
            <person name="Brumbaugh A.R."/>
            <person name="Higginbottom S."/>
            <person name="Dimas A."/>
            <person name="Shiver A.L."/>
            <person name="Deutschbauer A."/>
            <person name="Neff N."/>
            <person name="Sonnenburg J.L."/>
            <person name="Huang K.C."/>
            <person name="Fischbach M.A."/>
        </authorList>
    </citation>
    <scope>NUCLEOTIDE SEQUENCE</scope>
    <source>
        <strain evidence="7">DSM 19829</strain>
    </source>
</reference>
<feature type="repeat" description="TPR" evidence="3">
    <location>
        <begin position="157"/>
        <end position="190"/>
    </location>
</feature>
<evidence type="ECO:0000313" key="7">
    <source>
        <dbReference type="EMBL" id="UWP60289.1"/>
    </source>
</evidence>
<feature type="transmembrane region" description="Helical" evidence="6">
    <location>
        <begin position="244"/>
        <end position="266"/>
    </location>
</feature>
<keyword evidence="8" id="KW-1185">Reference proteome</keyword>
<feature type="coiled-coil region" evidence="4">
    <location>
        <begin position="289"/>
        <end position="330"/>
    </location>
</feature>
<name>A0ABY5VJD0_9FIRM</name>
<gene>
    <name evidence="7" type="ORF">NQ502_04335</name>
</gene>
<organism evidence="7 8">
    <name type="scientific">Ruminococcus gauvreauii</name>
    <dbReference type="NCBI Taxonomy" id="438033"/>
    <lineage>
        <taxon>Bacteria</taxon>
        <taxon>Bacillati</taxon>
        <taxon>Bacillota</taxon>
        <taxon>Clostridia</taxon>
        <taxon>Eubacteriales</taxon>
        <taxon>Oscillospiraceae</taxon>
        <taxon>Ruminococcus</taxon>
    </lineage>
</organism>
<evidence type="ECO:0000256" key="4">
    <source>
        <dbReference type="SAM" id="Coils"/>
    </source>
</evidence>
<protein>
    <submittedName>
        <fullName evidence="7">Tetratricopeptide repeat protein</fullName>
    </submittedName>
</protein>
<keyword evidence="2 3" id="KW-0802">TPR repeat</keyword>
<sequence length="526" mass="58547">MNCMNCGALLNESSHCPKCGFDVVVQKKAYLLSNLYYNQGLEKAEIRDLSGSIDLLKRSLKFNKLNIQARNLLGLVYFETGEAVSALSEWVISKNIMPEGNIAAEYIDRLQANANKLDGINQTIKKYNEALGCCRNGSSDVAVIQLKKILTQNPKLIKAYHLLALNYIHEKEYEKARRILKKAAKIDKTNSTTLRFLREVDEQTGTHTNLESRWNFRRNKREEREEQMIVNDVILPPAFRESSVFSTVLNIGFGLVVGACVVWFLFVPARVQSINREANQKVTEYSNTMASQAAELSKMEDKIRESEETVTSAQDQISQADERVTSYENLIKAWSAYQEENYTNAANSLAEVNVELLSVDAKAIYDSIYADIRSTLFSKFKTAGIEAFDQQDYATAVTQLVQALEIDETDYEVLNVLAHSYRESGDTQNALKYFQEIIKQNPDTRRASSAQAYIDAINSGQDILDADENGQAPAGGGEEDAQGGSGEEPQSGNEEDEGSPEEDTGEGDGSPTDPGNEGNTGDNYEE</sequence>
<evidence type="ECO:0000256" key="1">
    <source>
        <dbReference type="ARBA" id="ARBA00022737"/>
    </source>
</evidence>
<feature type="compositionally biased region" description="Acidic residues" evidence="5">
    <location>
        <begin position="493"/>
        <end position="506"/>
    </location>
</feature>
<keyword evidence="4" id="KW-0175">Coiled coil</keyword>
<dbReference type="InterPro" id="IPR051012">
    <property type="entry name" value="CellSynth/LPSAsmb/PSIAsmb"/>
</dbReference>
<dbReference type="InterPro" id="IPR019734">
    <property type="entry name" value="TPR_rpt"/>
</dbReference>
<evidence type="ECO:0000256" key="3">
    <source>
        <dbReference type="PROSITE-ProRule" id="PRU00339"/>
    </source>
</evidence>
<dbReference type="Gene3D" id="1.25.40.10">
    <property type="entry name" value="Tetratricopeptide repeat domain"/>
    <property type="match status" value="3"/>
</dbReference>
<keyword evidence="6" id="KW-0812">Transmembrane</keyword>
<dbReference type="Pfam" id="PF14559">
    <property type="entry name" value="TPR_19"/>
    <property type="match status" value="1"/>
</dbReference>
<evidence type="ECO:0000256" key="2">
    <source>
        <dbReference type="ARBA" id="ARBA00022803"/>
    </source>
</evidence>
<evidence type="ECO:0000256" key="5">
    <source>
        <dbReference type="SAM" id="MobiDB-lite"/>
    </source>
</evidence>
<dbReference type="InterPro" id="IPR011990">
    <property type="entry name" value="TPR-like_helical_dom_sf"/>
</dbReference>
<dbReference type="RefSeq" id="WP_083963283.1">
    <property type="nucleotide sequence ID" value="NZ_CABLBR010000013.1"/>
</dbReference>
<dbReference type="Proteomes" id="UP001060164">
    <property type="component" value="Chromosome"/>
</dbReference>
<dbReference type="EMBL" id="CP102290">
    <property type="protein sequence ID" value="UWP60289.1"/>
    <property type="molecule type" value="Genomic_DNA"/>
</dbReference>